<dbReference type="EMBL" id="JAMQYH010000001">
    <property type="protein sequence ID" value="KAJ1700905.1"/>
    <property type="molecule type" value="Genomic_DNA"/>
</dbReference>
<dbReference type="OrthoDB" id="1746530at2759"/>
<evidence type="ECO:0000313" key="7">
    <source>
        <dbReference type="Proteomes" id="UP001151287"/>
    </source>
</evidence>
<keyword evidence="7" id="KW-1185">Reference proteome</keyword>
<reference evidence="6" key="1">
    <citation type="journal article" date="2022" name="Cell">
        <title>Repeat-based holocentromeres influence genome architecture and karyotype evolution.</title>
        <authorList>
            <person name="Hofstatter P.G."/>
            <person name="Thangavel G."/>
            <person name="Lux T."/>
            <person name="Neumann P."/>
            <person name="Vondrak T."/>
            <person name="Novak P."/>
            <person name="Zhang M."/>
            <person name="Costa L."/>
            <person name="Castellani M."/>
            <person name="Scott A."/>
            <person name="Toegelov H."/>
            <person name="Fuchs J."/>
            <person name="Mata-Sucre Y."/>
            <person name="Dias Y."/>
            <person name="Vanzela A.L.L."/>
            <person name="Huettel B."/>
            <person name="Almeida C.C.S."/>
            <person name="Simkova H."/>
            <person name="Souza G."/>
            <person name="Pedrosa-Harand A."/>
            <person name="Macas J."/>
            <person name="Mayer K.F.X."/>
            <person name="Houben A."/>
            <person name="Marques A."/>
        </authorList>
    </citation>
    <scope>NUCLEOTIDE SEQUENCE</scope>
    <source>
        <strain evidence="6">RhyBre1mFocal</strain>
    </source>
</reference>
<evidence type="ECO:0000313" key="6">
    <source>
        <dbReference type="EMBL" id="KAJ1700905.1"/>
    </source>
</evidence>
<dbReference type="InterPro" id="IPR010997">
    <property type="entry name" value="HRDC-like_sf"/>
</dbReference>
<comment type="subcellular location">
    <subcellularLocation>
        <location evidence="1">Nucleus</location>
    </subcellularLocation>
</comment>
<dbReference type="Gene3D" id="1.25.40.10">
    <property type="entry name" value="Tetratricopeptide repeat domain"/>
    <property type="match status" value="1"/>
</dbReference>
<organism evidence="6 7">
    <name type="scientific">Rhynchospora breviuscula</name>
    <dbReference type="NCBI Taxonomy" id="2022672"/>
    <lineage>
        <taxon>Eukaryota</taxon>
        <taxon>Viridiplantae</taxon>
        <taxon>Streptophyta</taxon>
        <taxon>Embryophyta</taxon>
        <taxon>Tracheophyta</taxon>
        <taxon>Spermatophyta</taxon>
        <taxon>Magnoliopsida</taxon>
        <taxon>Liliopsida</taxon>
        <taxon>Poales</taxon>
        <taxon>Cyperaceae</taxon>
        <taxon>Cyperoideae</taxon>
        <taxon>Rhynchosporeae</taxon>
        <taxon>Rhynchospora</taxon>
    </lineage>
</organism>
<evidence type="ECO:0000256" key="1">
    <source>
        <dbReference type="ARBA" id="ARBA00004123"/>
    </source>
</evidence>
<dbReference type="Pfam" id="PF03874">
    <property type="entry name" value="RNA_pol_Rpb4"/>
    <property type="match status" value="1"/>
</dbReference>
<dbReference type="PROSITE" id="PS50005">
    <property type="entry name" value="TPR"/>
    <property type="match status" value="2"/>
</dbReference>
<dbReference type="SMART" id="SM00028">
    <property type="entry name" value="TPR"/>
    <property type="match status" value="3"/>
</dbReference>
<evidence type="ECO:0000259" key="5">
    <source>
        <dbReference type="SMART" id="SM00657"/>
    </source>
</evidence>
<dbReference type="SUPFAM" id="SSF47819">
    <property type="entry name" value="HRDC-like"/>
    <property type="match status" value="1"/>
</dbReference>
<keyword evidence="3" id="KW-0802">TPR repeat</keyword>
<dbReference type="InterPro" id="IPR019734">
    <property type="entry name" value="TPR_rpt"/>
</dbReference>
<dbReference type="Proteomes" id="UP001151287">
    <property type="component" value="Unassembled WGS sequence"/>
</dbReference>
<dbReference type="SUPFAM" id="SSF48452">
    <property type="entry name" value="TPR-like"/>
    <property type="match status" value="1"/>
</dbReference>
<dbReference type="InterPro" id="IPR038324">
    <property type="entry name" value="Rpb4/RPC9_sf"/>
</dbReference>
<dbReference type="FunFam" id="1.25.40.10:FF:000778">
    <property type="entry name" value="Protein SGT1 homolog"/>
    <property type="match status" value="1"/>
</dbReference>
<dbReference type="GO" id="GO:0006352">
    <property type="term" value="P:DNA-templated transcription initiation"/>
    <property type="evidence" value="ECO:0007669"/>
    <property type="project" value="InterPro"/>
</dbReference>
<dbReference type="SMART" id="SM00657">
    <property type="entry name" value="RPOL4c"/>
    <property type="match status" value="1"/>
</dbReference>
<evidence type="ECO:0000256" key="3">
    <source>
        <dbReference type="PROSITE-ProRule" id="PRU00339"/>
    </source>
</evidence>
<name>A0A9Q0HWW0_9POAL</name>
<dbReference type="Pfam" id="PF13414">
    <property type="entry name" value="TPR_11"/>
    <property type="match status" value="1"/>
</dbReference>
<keyword evidence="2" id="KW-0539">Nucleus</keyword>
<dbReference type="Pfam" id="PF13181">
    <property type="entry name" value="TPR_8"/>
    <property type="match status" value="1"/>
</dbReference>
<evidence type="ECO:0000256" key="4">
    <source>
        <dbReference type="SAM" id="Coils"/>
    </source>
</evidence>
<evidence type="ECO:0000256" key="2">
    <source>
        <dbReference type="ARBA" id="ARBA00023242"/>
    </source>
</evidence>
<dbReference type="AlphaFoldDB" id="A0A9Q0HWW0"/>
<sequence>MASDLEKKAKEAFVDDDFELAVDLYSQALELDPTNALLYADRAQAYIKLDSFTEAVSDATKAIQLDPSMSKAYFRKGTACMKLEEYQTAKAALEAGAALVPDDNKFTKLIKECDERIAGSCTSCFASMKIGKANVGNLTNLEVFDFLRSRGATSDPMGCIGSISPSECKVFEYLSGSPACMQTRESVNEFLIKADKFKFITTFEKLNIVNSTPTVMPALYATIKDCDKRIAKENEQIAKENQLEEDQLQELLELVKEIFPIPAEELSQ</sequence>
<accession>A0A9Q0HWW0</accession>
<dbReference type="PANTHER" id="PTHR45862">
    <property type="entry name" value="PROTEIN SGT1 HOMOLOG"/>
    <property type="match status" value="1"/>
</dbReference>
<feature type="coiled-coil region" evidence="4">
    <location>
        <begin position="223"/>
        <end position="254"/>
    </location>
</feature>
<keyword evidence="4" id="KW-0175">Coiled coil</keyword>
<protein>
    <recommendedName>
        <fullName evidence="5">RNA polymerase Rpb4/RPC9 core domain-containing protein</fullName>
    </recommendedName>
</protein>
<dbReference type="InterPro" id="IPR011990">
    <property type="entry name" value="TPR-like_helical_dom_sf"/>
</dbReference>
<dbReference type="GO" id="GO:0051087">
    <property type="term" value="F:protein-folding chaperone binding"/>
    <property type="evidence" value="ECO:0007669"/>
    <property type="project" value="InterPro"/>
</dbReference>
<feature type="domain" description="RNA polymerase Rpb4/RPC9 core" evidence="5">
    <location>
        <begin position="128"/>
        <end position="262"/>
    </location>
</feature>
<proteinExistence type="predicted"/>
<feature type="repeat" description="TPR" evidence="3">
    <location>
        <begin position="36"/>
        <end position="69"/>
    </location>
</feature>
<dbReference type="InterPro" id="IPR006590">
    <property type="entry name" value="RNA_pol_Rpb4/RPC9_core"/>
</dbReference>
<feature type="repeat" description="TPR" evidence="3">
    <location>
        <begin position="2"/>
        <end position="35"/>
    </location>
</feature>
<comment type="caution">
    <text evidence="6">The sequence shown here is derived from an EMBL/GenBank/DDBJ whole genome shotgun (WGS) entry which is preliminary data.</text>
</comment>
<dbReference type="GO" id="GO:0005634">
    <property type="term" value="C:nucleus"/>
    <property type="evidence" value="ECO:0007669"/>
    <property type="project" value="UniProtKB-SubCell"/>
</dbReference>
<dbReference type="InterPro" id="IPR044563">
    <property type="entry name" value="Sgt1-like"/>
</dbReference>
<gene>
    <name evidence="6" type="ORF">LUZ63_000684</name>
</gene>
<dbReference type="Gene3D" id="1.20.1250.40">
    <property type="match status" value="1"/>
</dbReference>
<dbReference type="GO" id="GO:0000166">
    <property type="term" value="F:nucleotide binding"/>
    <property type="evidence" value="ECO:0007669"/>
    <property type="project" value="InterPro"/>
</dbReference>
<dbReference type="GO" id="GO:0030880">
    <property type="term" value="C:RNA polymerase complex"/>
    <property type="evidence" value="ECO:0007669"/>
    <property type="project" value="InterPro"/>
</dbReference>
<dbReference type="InterPro" id="IPR005574">
    <property type="entry name" value="Rpb4/RPC9"/>
</dbReference>